<accession>A0ABU9IT50</accession>
<evidence type="ECO:0000259" key="2">
    <source>
        <dbReference type="Pfam" id="PF13568"/>
    </source>
</evidence>
<sequence>MKNQTLLFLSILFCTLSIYSQAPRGFYAFAGFDQTELKSSDLLTDPNLGFLLGLNFQMGYHETYNYQLELTYRSNSMNVKYVENDFNEAKDSKFNASSLNLGLYFNYYILKPEEDEFFIGPQVGVFAAFHDAFTPARGADVTGQYYLPHLLDESDLTNSSKFNYGFGAGLTGGYNNFRFDLRYSLGMANLLSDIETDSYDETHTYTGPALEGKTNTLIFGISYNIFHPKK</sequence>
<protein>
    <submittedName>
        <fullName evidence="3">Outer membrane beta-barrel protein</fullName>
    </submittedName>
</protein>
<reference evidence="3 4" key="1">
    <citation type="submission" date="2024-04" db="EMBL/GenBank/DDBJ databases">
        <title>Flavobacterium sp. DGU38 16S ribosomal RNA gene Genome sequencing and assembly.</title>
        <authorList>
            <person name="Park S."/>
        </authorList>
    </citation>
    <scope>NUCLEOTIDE SEQUENCE [LARGE SCALE GENOMIC DNA]</scope>
    <source>
        <strain evidence="3 4">DGU38</strain>
    </source>
</reference>
<evidence type="ECO:0000313" key="3">
    <source>
        <dbReference type="EMBL" id="MEL1255635.1"/>
    </source>
</evidence>
<dbReference type="RefSeq" id="WP_341694371.1">
    <property type="nucleotide sequence ID" value="NZ_JBBYHS010000021.1"/>
</dbReference>
<proteinExistence type="predicted"/>
<name>A0ABU9IT50_9FLAO</name>
<feature type="chain" id="PRO_5046709852" evidence="1">
    <location>
        <begin position="23"/>
        <end position="230"/>
    </location>
</feature>
<dbReference type="Proteomes" id="UP001485226">
    <property type="component" value="Unassembled WGS sequence"/>
</dbReference>
<dbReference type="Pfam" id="PF13568">
    <property type="entry name" value="OMP_b-brl_2"/>
    <property type="match status" value="1"/>
</dbReference>
<feature type="domain" description="Outer membrane protein beta-barrel" evidence="2">
    <location>
        <begin position="30"/>
        <end position="191"/>
    </location>
</feature>
<evidence type="ECO:0000256" key="1">
    <source>
        <dbReference type="SAM" id="SignalP"/>
    </source>
</evidence>
<dbReference type="EMBL" id="JBBYHS010000021">
    <property type="protein sequence ID" value="MEL1255635.1"/>
    <property type="molecule type" value="Genomic_DNA"/>
</dbReference>
<keyword evidence="1" id="KW-0732">Signal</keyword>
<feature type="signal peptide" evidence="1">
    <location>
        <begin position="1"/>
        <end position="22"/>
    </location>
</feature>
<organism evidence="3 4">
    <name type="scientific">Flavobacterium calami</name>
    <dbReference type="NCBI Taxonomy" id="3139144"/>
    <lineage>
        <taxon>Bacteria</taxon>
        <taxon>Pseudomonadati</taxon>
        <taxon>Bacteroidota</taxon>
        <taxon>Flavobacteriia</taxon>
        <taxon>Flavobacteriales</taxon>
        <taxon>Flavobacteriaceae</taxon>
        <taxon>Flavobacterium</taxon>
    </lineage>
</organism>
<comment type="caution">
    <text evidence="3">The sequence shown here is derived from an EMBL/GenBank/DDBJ whole genome shotgun (WGS) entry which is preliminary data.</text>
</comment>
<gene>
    <name evidence="3" type="ORF">AAEO57_17720</name>
</gene>
<dbReference type="InterPro" id="IPR025665">
    <property type="entry name" value="Beta-barrel_OMP_2"/>
</dbReference>
<keyword evidence="4" id="KW-1185">Reference proteome</keyword>
<evidence type="ECO:0000313" key="4">
    <source>
        <dbReference type="Proteomes" id="UP001485226"/>
    </source>
</evidence>